<dbReference type="Proteomes" id="UP000481872">
    <property type="component" value="Unassembled WGS sequence"/>
</dbReference>
<accession>A0A6M0H4B1</accession>
<dbReference type="RefSeq" id="WP_199870208.1">
    <property type="nucleotide sequence ID" value="NZ_JAAGPU010000019.1"/>
</dbReference>
<dbReference type="Gene3D" id="1.10.1370.30">
    <property type="match status" value="1"/>
</dbReference>
<evidence type="ECO:0000313" key="1">
    <source>
        <dbReference type="EMBL" id="NEU05367.1"/>
    </source>
</evidence>
<dbReference type="GO" id="GO:0006518">
    <property type="term" value="P:peptide metabolic process"/>
    <property type="evidence" value="ECO:0007669"/>
    <property type="project" value="TreeGrafter"/>
</dbReference>
<keyword evidence="2" id="KW-1185">Reference proteome</keyword>
<name>A0A6M0H4B1_9CLOT</name>
<dbReference type="PANTHER" id="PTHR11804">
    <property type="entry name" value="PROTEASE M3 THIMET OLIGOPEPTIDASE-RELATED"/>
    <property type="match status" value="1"/>
</dbReference>
<dbReference type="CDD" id="cd09606">
    <property type="entry name" value="M3B_PepF"/>
    <property type="match status" value="1"/>
</dbReference>
<dbReference type="NCBIfam" id="TIGR02289">
    <property type="entry name" value="M3_not_pepF"/>
    <property type="match status" value="1"/>
</dbReference>
<dbReference type="PANTHER" id="PTHR11804:SF28">
    <property type="entry name" value="OLIGOENDOPEPTIDASE F"/>
    <property type="match status" value="1"/>
</dbReference>
<dbReference type="InterPro" id="IPR011976">
    <property type="entry name" value="Pept_M3B_oligopep-rel"/>
</dbReference>
<proteinExistence type="predicted"/>
<evidence type="ECO:0000313" key="2">
    <source>
        <dbReference type="Proteomes" id="UP000481872"/>
    </source>
</evidence>
<sequence length="566" mass="68524">MRFEDFEYKRVDIEEAKRKVLKLIKDFRNSDSYENQCFVIDEINEIRNEFISMKVICELRKYLGINKEFYSKEMEYYADAEPIMDGLICEYYKALDSSKFKKMLKCRYGNQLFDLAKMKMRCVSDEIIEELQEENKIMVDYFELFNKLKSRKKFDGKFIGICEFNEYINSDLREIRKSGYEAQTEIYIENENEIQNLFDKLVKVRNKMALKMGYENFIEMGYARMKRVGYDKNMVSNFRKQILKYVVPLNKELAKHQGKRIGVDKLKYYDEIIQFKNGNARLNIKEKDIIKKLQKVYEEISDETRKFFNYVVKNNLIDIENRENKECFAFCEYIFRYKSPFVFLVYNGVTEDFNSIIHELGHAFQLYLCRDYDIPEYIIPSEDVAEICSMSMEFLIEPWIDEFFDKDIEKYKFYHMVTQLYLLTYISIVDEFQHFVYEKPEATYEERNKIWRKLEMKYIPYRDYGKNDFLNKGGYWLRQAHIFVDPFYYIDYGLAQIVAFDFWHKSKLNSKKAWNDYTKVCEAGGSKSFLEIIKLGNLKNPFEEESIKYIIKCIREWILDIEEKLI</sequence>
<dbReference type="AlphaFoldDB" id="A0A6M0H4B1"/>
<dbReference type="EMBL" id="JAAGPU010000019">
    <property type="protein sequence ID" value="NEU05367.1"/>
    <property type="molecule type" value="Genomic_DNA"/>
</dbReference>
<dbReference type="GO" id="GO:0006508">
    <property type="term" value="P:proteolysis"/>
    <property type="evidence" value="ECO:0007669"/>
    <property type="project" value="InterPro"/>
</dbReference>
<comment type="caution">
    <text evidence="1">The sequence shown here is derived from an EMBL/GenBank/DDBJ whole genome shotgun (WGS) entry which is preliminary data.</text>
</comment>
<dbReference type="SUPFAM" id="SSF55486">
    <property type="entry name" value="Metalloproteases ('zincins'), catalytic domain"/>
    <property type="match status" value="1"/>
</dbReference>
<reference evidence="1 2" key="1">
    <citation type="submission" date="2020-02" db="EMBL/GenBank/DDBJ databases">
        <title>Genome assembly of a novel Clostridium senegalense strain.</title>
        <authorList>
            <person name="Gupta T.B."/>
            <person name="Jauregui R."/>
            <person name="Maclean P."/>
            <person name="Nawarathana A."/>
            <person name="Brightwell G."/>
        </authorList>
    </citation>
    <scope>NUCLEOTIDE SEQUENCE [LARGE SCALE GENOMIC DNA]</scope>
    <source>
        <strain evidence="1 2">AGRFS4</strain>
    </source>
</reference>
<organism evidence="1 2">
    <name type="scientific">Clostridium senegalense</name>
    <dbReference type="NCBI Taxonomy" id="1465809"/>
    <lineage>
        <taxon>Bacteria</taxon>
        <taxon>Bacillati</taxon>
        <taxon>Bacillota</taxon>
        <taxon>Clostridia</taxon>
        <taxon>Eubacteriales</taxon>
        <taxon>Clostridiaceae</taxon>
        <taxon>Clostridium</taxon>
    </lineage>
</organism>
<dbReference type="GO" id="GO:0004222">
    <property type="term" value="F:metalloendopeptidase activity"/>
    <property type="evidence" value="ECO:0007669"/>
    <property type="project" value="InterPro"/>
</dbReference>
<protein>
    <submittedName>
        <fullName evidence="1">M3 family oligoendopeptidase</fullName>
    </submittedName>
</protein>
<gene>
    <name evidence="1" type="ORF">G3M99_10980</name>
</gene>
<dbReference type="InterPro" id="IPR045090">
    <property type="entry name" value="Pept_M3A_M3B"/>
</dbReference>